<accession>A0ABR0NE11</accession>
<keyword evidence="3" id="KW-1185">Reference proteome</keyword>
<protein>
    <submittedName>
        <fullName evidence="2">Uncharacterized protein</fullName>
    </submittedName>
</protein>
<dbReference type="EMBL" id="JARKNE010000010">
    <property type="protein sequence ID" value="KAK5792906.1"/>
    <property type="molecule type" value="Genomic_DNA"/>
</dbReference>
<name>A0ABR0NE11_GOSAR</name>
<feature type="region of interest" description="Disordered" evidence="1">
    <location>
        <begin position="55"/>
        <end position="83"/>
    </location>
</feature>
<gene>
    <name evidence="2" type="ORF">PVK06_034036</name>
</gene>
<feature type="compositionally biased region" description="Basic and acidic residues" evidence="1">
    <location>
        <begin position="55"/>
        <end position="64"/>
    </location>
</feature>
<reference evidence="2 3" key="1">
    <citation type="submission" date="2023-03" db="EMBL/GenBank/DDBJ databases">
        <title>WGS of Gossypium arboreum.</title>
        <authorList>
            <person name="Yu D."/>
        </authorList>
    </citation>
    <scope>NUCLEOTIDE SEQUENCE [LARGE SCALE GENOMIC DNA]</scope>
    <source>
        <tissue evidence="2">Leaf</tissue>
    </source>
</reference>
<sequence>MVSFDEDHINAQFRITNVQDEHTPFTDIVIINGLNQVVNDLCVKLGKTASLNFENEKEREKDETATATTATLKGTDPVPPTLPASTAAQDLGIDYLIYDLMETDKEGDEMNPMKRKL</sequence>
<proteinExistence type="predicted"/>
<evidence type="ECO:0000313" key="3">
    <source>
        <dbReference type="Proteomes" id="UP001358586"/>
    </source>
</evidence>
<dbReference type="Proteomes" id="UP001358586">
    <property type="component" value="Chromosome 10"/>
</dbReference>
<evidence type="ECO:0000256" key="1">
    <source>
        <dbReference type="SAM" id="MobiDB-lite"/>
    </source>
</evidence>
<comment type="caution">
    <text evidence="2">The sequence shown here is derived from an EMBL/GenBank/DDBJ whole genome shotgun (WGS) entry which is preliminary data.</text>
</comment>
<organism evidence="2 3">
    <name type="scientific">Gossypium arboreum</name>
    <name type="common">Tree cotton</name>
    <name type="synonym">Gossypium nanking</name>
    <dbReference type="NCBI Taxonomy" id="29729"/>
    <lineage>
        <taxon>Eukaryota</taxon>
        <taxon>Viridiplantae</taxon>
        <taxon>Streptophyta</taxon>
        <taxon>Embryophyta</taxon>
        <taxon>Tracheophyta</taxon>
        <taxon>Spermatophyta</taxon>
        <taxon>Magnoliopsida</taxon>
        <taxon>eudicotyledons</taxon>
        <taxon>Gunneridae</taxon>
        <taxon>Pentapetalae</taxon>
        <taxon>rosids</taxon>
        <taxon>malvids</taxon>
        <taxon>Malvales</taxon>
        <taxon>Malvaceae</taxon>
        <taxon>Malvoideae</taxon>
        <taxon>Gossypium</taxon>
    </lineage>
</organism>
<evidence type="ECO:0000313" key="2">
    <source>
        <dbReference type="EMBL" id="KAK5792906.1"/>
    </source>
</evidence>